<name>A0ACC2NVZ6_9HYME</name>
<protein>
    <submittedName>
        <fullName evidence="1">Uncharacterized protein</fullName>
    </submittedName>
</protein>
<comment type="caution">
    <text evidence="1">The sequence shown here is derived from an EMBL/GenBank/DDBJ whole genome shotgun (WGS) entry which is preliminary data.</text>
</comment>
<reference evidence="1" key="1">
    <citation type="submission" date="2023-04" db="EMBL/GenBank/DDBJ databases">
        <title>A chromosome-level genome assembly of the parasitoid wasp Eretmocerus hayati.</title>
        <authorList>
            <person name="Zhong Y."/>
            <person name="Liu S."/>
            <person name="Liu Y."/>
        </authorList>
    </citation>
    <scope>NUCLEOTIDE SEQUENCE</scope>
    <source>
        <strain evidence="1">ZJU_SS_LIU_2023</strain>
    </source>
</reference>
<organism evidence="1 2">
    <name type="scientific">Eretmocerus hayati</name>
    <dbReference type="NCBI Taxonomy" id="131215"/>
    <lineage>
        <taxon>Eukaryota</taxon>
        <taxon>Metazoa</taxon>
        <taxon>Ecdysozoa</taxon>
        <taxon>Arthropoda</taxon>
        <taxon>Hexapoda</taxon>
        <taxon>Insecta</taxon>
        <taxon>Pterygota</taxon>
        <taxon>Neoptera</taxon>
        <taxon>Endopterygota</taxon>
        <taxon>Hymenoptera</taxon>
        <taxon>Apocrita</taxon>
        <taxon>Proctotrupomorpha</taxon>
        <taxon>Chalcidoidea</taxon>
        <taxon>Aphelinidae</taxon>
        <taxon>Aphelininae</taxon>
        <taxon>Eretmocerus</taxon>
    </lineage>
</organism>
<dbReference type="Proteomes" id="UP001239111">
    <property type="component" value="Chromosome 3"/>
</dbReference>
<accession>A0ACC2NVZ6</accession>
<proteinExistence type="predicted"/>
<sequence>MEDPFKLSEASLSLISSGQYLEDIHIDYFNRLMIQFFPTFQPIQTWQFQHNLYETIPQTKRHLQILYSTPLPTSQIGHWICTYYDLNTLYLYDSLNSSKLHHDFERYLRKLHPYSFAKPDLIKQPTVQMQRNVFDRGVLAIANAVAVLFNRDPSQIVYDYNLMRSHIIQMFRSDIINLFPICPPLSHQSQTLSISSLPNNFLDTSNACLKNDSSNYNYDQRLTDALHDVSDEERYGVAERIITSCIYIRDQSKNVGRSLFNLLGKKIKAQLINYDSLDDKKSTLMDKIGVICGVSEHTPSAEPFFYEGAYNFHNRLPKIIQLDEDVLIDNPEFYILVRGIPTKKNFIWEDKVDVQRLFTAVSWYKTHNKFHSKIDLTDGLRKIAEHLKKLEIVHFAKDSPDESELPNGVESNIDKSQEFHSQTKIDEARSEEMIEISSKDSLHYEGQRAILTLKQTNDPYYDHYTIYPVQVRKQNDSDANVYQMLKINAQHLHYFRKDLDRLCFLNLYPYGNYGIYHKLHIVNPKFRYTAKNYLDRLKQGTENDNLSTIFARLRGTESFWKKPRNDLNCMMWNYGLATFFVTLSPDTLSEAKDYDIKLRYIEDASALMEETIEEEMAKIDESTLLAPGKSHVTNVDPPEATLPNEKKIFTLQQLIDLNYSGVWEDTRDRCSCNGQFMSKNVLTIVNKTLIIRLSRYPLANAEDNELNSIKLKGVHNCRILVDSKHFRVQSVICHTGKDFNKSTYFNIIKDGKKWIRVENHKVSPTRWPKLSEDVIMLFLEEI</sequence>
<dbReference type="EMBL" id="CM056743">
    <property type="protein sequence ID" value="KAJ8674464.1"/>
    <property type="molecule type" value="Genomic_DNA"/>
</dbReference>
<evidence type="ECO:0000313" key="1">
    <source>
        <dbReference type="EMBL" id="KAJ8674464.1"/>
    </source>
</evidence>
<gene>
    <name evidence="1" type="ORF">QAD02_005726</name>
</gene>
<evidence type="ECO:0000313" key="2">
    <source>
        <dbReference type="Proteomes" id="UP001239111"/>
    </source>
</evidence>
<keyword evidence="2" id="KW-1185">Reference proteome</keyword>